<feature type="signal peptide" evidence="1">
    <location>
        <begin position="1"/>
        <end position="20"/>
    </location>
</feature>
<proteinExistence type="predicted"/>
<dbReference type="AlphaFoldDB" id="A0A285CZ72"/>
<gene>
    <name evidence="2" type="ORF">SAMN05878503_11244</name>
</gene>
<protein>
    <submittedName>
        <fullName evidence="2">Uncharacterized protein</fullName>
    </submittedName>
</protein>
<reference evidence="3" key="1">
    <citation type="submission" date="2017-08" db="EMBL/GenBank/DDBJ databases">
        <authorList>
            <person name="Varghese N."/>
            <person name="Submissions S."/>
        </authorList>
    </citation>
    <scope>NUCLEOTIDE SEQUENCE [LARGE SCALE GENOMIC DNA]</scope>
    <source>
        <strain evidence="3">JA234</strain>
    </source>
</reference>
<dbReference type="EMBL" id="OAOQ01000012">
    <property type="protein sequence ID" value="SNX72356.1"/>
    <property type="molecule type" value="Genomic_DNA"/>
</dbReference>
<dbReference type="Proteomes" id="UP000219467">
    <property type="component" value="Unassembled WGS sequence"/>
</dbReference>
<name>A0A285CZ72_9RHOB</name>
<organism evidence="2 3">
    <name type="scientific">Cereibacter ovatus</name>
    <dbReference type="NCBI Taxonomy" id="439529"/>
    <lineage>
        <taxon>Bacteria</taxon>
        <taxon>Pseudomonadati</taxon>
        <taxon>Pseudomonadota</taxon>
        <taxon>Alphaproteobacteria</taxon>
        <taxon>Rhodobacterales</taxon>
        <taxon>Paracoccaceae</taxon>
        <taxon>Cereibacter</taxon>
    </lineage>
</organism>
<feature type="chain" id="PRO_5012673443" evidence="1">
    <location>
        <begin position="21"/>
        <end position="238"/>
    </location>
</feature>
<evidence type="ECO:0000313" key="2">
    <source>
        <dbReference type="EMBL" id="SNX72356.1"/>
    </source>
</evidence>
<sequence length="238" mass="26349">MKLMVTILAGGLALTAPGFAQTFAPPEGCSAFLTVQSRGCRVSHHYRCEQDRPGEQWRSDFDQEGLFFSSKIDAEAQWIESYEMFPPVKQMLEPNPADPASFSDLLGGADSFDFALSRDNGERTRVTGFDRLTGQTVTIDGIALKQTRFEFTERDASGTVLRRAHGNEYIHPDWRLFFAGPSRWDAGDGNELAIDGSPVSFVFPGEPGFLATEPIFDCDAILSQAPAIHRLERASHVR</sequence>
<evidence type="ECO:0000313" key="3">
    <source>
        <dbReference type="Proteomes" id="UP000219467"/>
    </source>
</evidence>
<evidence type="ECO:0000256" key="1">
    <source>
        <dbReference type="SAM" id="SignalP"/>
    </source>
</evidence>
<accession>A0A285CZ72</accession>
<keyword evidence="3" id="KW-1185">Reference proteome</keyword>
<keyword evidence="1" id="KW-0732">Signal</keyword>